<organism evidence="10 11">
    <name type="scientific">Aulographum hederae CBS 113979</name>
    <dbReference type="NCBI Taxonomy" id="1176131"/>
    <lineage>
        <taxon>Eukaryota</taxon>
        <taxon>Fungi</taxon>
        <taxon>Dikarya</taxon>
        <taxon>Ascomycota</taxon>
        <taxon>Pezizomycotina</taxon>
        <taxon>Dothideomycetes</taxon>
        <taxon>Pleosporomycetidae</taxon>
        <taxon>Aulographales</taxon>
        <taxon>Aulographaceae</taxon>
    </lineage>
</organism>
<dbReference type="OrthoDB" id="6339427at2759"/>
<dbReference type="SUPFAM" id="SSF103473">
    <property type="entry name" value="MFS general substrate transporter"/>
    <property type="match status" value="1"/>
</dbReference>
<feature type="domain" description="Major facilitator superfamily (MFS) profile" evidence="9">
    <location>
        <begin position="157"/>
        <end position="645"/>
    </location>
</feature>
<dbReference type="Proteomes" id="UP000800041">
    <property type="component" value="Unassembled WGS sequence"/>
</dbReference>
<keyword evidence="3" id="KW-0813">Transport</keyword>
<evidence type="ECO:0000256" key="7">
    <source>
        <dbReference type="SAM" id="MobiDB-lite"/>
    </source>
</evidence>
<evidence type="ECO:0000313" key="11">
    <source>
        <dbReference type="Proteomes" id="UP000800041"/>
    </source>
</evidence>
<dbReference type="PRINTS" id="PR00171">
    <property type="entry name" value="SUGRTRNSPORT"/>
</dbReference>
<gene>
    <name evidence="10" type="ORF">K402DRAFT_403364</name>
</gene>
<feature type="transmembrane region" description="Helical" evidence="8">
    <location>
        <begin position="590"/>
        <end position="614"/>
    </location>
</feature>
<feature type="compositionally biased region" description="Basic and acidic residues" evidence="7">
    <location>
        <begin position="704"/>
        <end position="716"/>
    </location>
</feature>
<dbReference type="GO" id="GO:0015791">
    <property type="term" value="P:polyol transmembrane transport"/>
    <property type="evidence" value="ECO:0007669"/>
    <property type="project" value="UniProtKB-ARBA"/>
</dbReference>
<dbReference type="EMBL" id="ML977151">
    <property type="protein sequence ID" value="KAF1987671.1"/>
    <property type="molecule type" value="Genomic_DNA"/>
</dbReference>
<dbReference type="InterPro" id="IPR005829">
    <property type="entry name" value="Sugar_transporter_CS"/>
</dbReference>
<feature type="compositionally biased region" description="Basic and acidic residues" evidence="7">
    <location>
        <begin position="104"/>
        <end position="119"/>
    </location>
</feature>
<comment type="similarity">
    <text evidence="2">Belongs to the major facilitator superfamily. Sugar transporter (TC 2.A.1.1) family.</text>
</comment>
<keyword evidence="11" id="KW-1185">Reference proteome</keyword>
<dbReference type="GO" id="GO:0016020">
    <property type="term" value="C:membrane"/>
    <property type="evidence" value="ECO:0007669"/>
    <property type="project" value="UniProtKB-SubCell"/>
</dbReference>
<keyword evidence="6 8" id="KW-0472">Membrane</keyword>
<feature type="region of interest" description="Disordered" evidence="7">
    <location>
        <begin position="1"/>
        <end position="27"/>
    </location>
</feature>
<dbReference type="InterPro" id="IPR036259">
    <property type="entry name" value="MFS_trans_sf"/>
</dbReference>
<keyword evidence="4 8" id="KW-0812">Transmembrane</keyword>
<evidence type="ECO:0000256" key="2">
    <source>
        <dbReference type="ARBA" id="ARBA00010992"/>
    </source>
</evidence>
<protein>
    <submittedName>
        <fullName evidence="10">MFS general substrate transporter</fullName>
    </submittedName>
</protein>
<evidence type="ECO:0000313" key="10">
    <source>
        <dbReference type="EMBL" id="KAF1987671.1"/>
    </source>
</evidence>
<dbReference type="InterPro" id="IPR005828">
    <property type="entry name" value="MFS_sugar_transport-like"/>
</dbReference>
<name>A0A6G1H383_9PEZI</name>
<evidence type="ECO:0000256" key="5">
    <source>
        <dbReference type="ARBA" id="ARBA00022989"/>
    </source>
</evidence>
<feature type="transmembrane region" description="Helical" evidence="8">
    <location>
        <begin position="293"/>
        <end position="316"/>
    </location>
</feature>
<comment type="subcellular location">
    <subcellularLocation>
        <location evidence="1">Membrane</location>
        <topology evidence="1">Multi-pass membrane protein</topology>
    </subcellularLocation>
</comment>
<dbReference type="PANTHER" id="PTHR48020:SF40">
    <property type="entry name" value="MAJOR FACILITATOR SUPERFAMILY (MFS) PROFILE DOMAIN-CONTAINING PROTEIN"/>
    <property type="match status" value="1"/>
</dbReference>
<feature type="transmembrane region" description="Helical" evidence="8">
    <location>
        <begin position="343"/>
        <end position="366"/>
    </location>
</feature>
<dbReference type="AlphaFoldDB" id="A0A6G1H383"/>
<dbReference type="InterPro" id="IPR050814">
    <property type="entry name" value="Myo-inositol_Transporter"/>
</dbReference>
<dbReference type="PROSITE" id="PS00217">
    <property type="entry name" value="SUGAR_TRANSPORT_2"/>
    <property type="match status" value="1"/>
</dbReference>
<feature type="transmembrane region" description="Helical" evidence="8">
    <location>
        <begin position="494"/>
        <end position="517"/>
    </location>
</feature>
<dbReference type="PANTHER" id="PTHR48020">
    <property type="entry name" value="PROTON MYO-INOSITOL COTRANSPORTER"/>
    <property type="match status" value="1"/>
</dbReference>
<dbReference type="PROSITE" id="PS50850">
    <property type="entry name" value="MFS"/>
    <property type="match status" value="1"/>
</dbReference>
<dbReference type="Gene3D" id="1.20.1250.20">
    <property type="entry name" value="MFS general substrate transporter like domains"/>
    <property type="match status" value="1"/>
</dbReference>
<feature type="region of interest" description="Disordered" evidence="7">
    <location>
        <begin position="704"/>
        <end position="725"/>
    </location>
</feature>
<dbReference type="GO" id="GO:0022857">
    <property type="term" value="F:transmembrane transporter activity"/>
    <property type="evidence" value="ECO:0007669"/>
    <property type="project" value="InterPro"/>
</dbReference>
<feature type="transmembrane region" description="Helical" evidence="8">
    <location>
        <begin position="558"/>
        <end position="578"/>
    </location>
</feature>
<evidence type="ECO:0000259" key="9">
    <source>
        <dbReference type="PROSITE" id="PS50850"/>
    </source>
</evidence>
<feature type="transmembrane region" description="Helical" evidence="8">
    <location>
        <begin position="458"/>
        <end position="482"/>
    </location>
</feature>
<feature type="transmembrane region" description="Helical" evidence="8">
    <location>
        <begin position="524"/>
        <end position="546"/>
    </location>
</feature>
<evidence type="ECO:0000256" key="4">
    <source>
        <dbReference type="ARBA" id="ARBA00022692"/>
    </source>
</evidence>
<sequence>MAERVMTSRSRASGVQHRETDASPRTSYKNLLRNNYRGVIDNPVARRTFEDVKKDVHNFYLEYNLEHVVDEKQLLRGALMVRDEREFKVASDDVEASSAISEKGPNHDHIEISPHDKGNREKNYLESLYRLSKIEKEALVREQKPKLIEQTKELNTVIFTCCVGAIVQGWSQASITGANLQWPYAFGLQEDYNDTASVTNQWVVGGVNGITYFAAASIGAWISDPLNDLRWGRRGALFAAGVFTFAASIASAFVDDWPSLFGCRLLLGIGYGAKASVVPIFESEVSPKTTRGRLLVSWQTFTALGILLGSAVNLVFHGPQSAPPRGESVLSNPMTSDNWRQSVAWRLQIASCAIPAVVLLCLVPLCSESPRWLVKKGRYDKAYKVLRGLRETPLQATRDLYEIYAQLRVETVLFSKNKDIETQLENWTDSRMYPQAAEKSSYWSRVMQLFTVSRNRRASLAACTVMASQQLSGINIFAFLNTTLFSIGGNRPMISLWLGFGFAAANAVGSPIAYFFIDSKGRRFLLLFSLLLMLPLLLAMAFSFRIPDPTTRLAVTETFVILYTIVYSPGAGVVPFLYSSEVFPLINREAGMSLACSVSFTLAGVLALTVPQLVEALGPTRLLCLFAGLDAAAAILVWLFAPGTVEASTLEEMSYLFGVPTAHHVQYQTGTVLPWVVRRCVPGKEAGPLEPLYHYWRSRSREMEREGMETGEEGHGGSETGSNVG</sequence>
<evidence type="ECO:0000256" key="6">
    <source>
        <dbReference type="ARBA" id="ARBA00023136"/>
    </source>
</evidence>
<dbReference type="InterPro" id="IPR020846">
    <property type="entry name" value="MFS_dom"/>
</dbReference>
<feature type="transmembrane region" description="Helical" evidence="8">
    <location>
        <begin position="202"/>
        <end position="223"/>
    </location>
</feature>
<dbReference type="Pfam" id="PF00083">
    <property type="entry name" value="Sugar_tr"/>
    <property type="match status" value="1"/>
</dbReference>
<feature type="transmembrane region" description="Helical" evidence="8">
    <location>
        <begin position="620"/>
        <end position="641"/>
    </location>
</feature>
<feature type="transmembrane region" description="Helical" evidence="8">
    <location>
        <begin position="235"/>
        <end position="253"/>
    </location>
</feature>
<evidence type="ECO:0000256" key="3">
    <source>
        <dbReference type="ARBA" id="ARBA00022448"/>
    </source>
</evidence>
<proteinExistence type="inferred from homology"/>
<accession>A0A6G1H383</accession>
<evidence type="ECO:0000256" key="8">
    <source>
        <dbReference type="SAM" id="Phobius"/>
    </source>
</evidence>
<reference evidence="10" key="1">
    <citation type="journal article" date="2020" name="Stud. Mycol.">
        <title>101 Dothideomycetes genomes: a test case for predicting lifestyles and emergence of pathogens.</title>
        <authorList>
            <person name="Haridas S."/>
            <person name="Albert R."/>
            <person name="Binder M."/>
            <person name="Bloem J."/>
            <person name="Labutti K."/>
            <person name="Salamov A."/>
            <person name="Andreopoulos B."/>
            <person name="Baker S."/>
            <person name="Barry K."/>
            <person name="Bills G."/>
            <person name="Bluhm B."/>
            <person name="Cannon C."/>
            <person name="Castanera R."/>
            <person name="Culley D."/>
            <person name="Daum C."/>
            <person name="Ezra D."/>
            <person name="Gonzalez J."/>
            <person name="Henrissat B."/>
            <person name="Kuo A."/>
            <person name="Liang C."/>
            <person name="Lipzen A."/>
            <person name="Lutzoni F."/>
            <person name="Magnuson J."/>
            <person name="Mondo S."/>
            <person name="Nolan M."/>
            <person name="Ohm R."/>
            <person name="Pangilinan J."/>
            <person name="Park H.-J."/>
            <person name="Ramirez L."/>
            <person name="Alfaro M."/>
            <person name="Sun H."/>
            <person name="Tritt A."/>
            <person name="Yoshinaga Y."/>
            <person name="Zwiers L.-H."/>
            <person name="Turgeon B."/>
            <person name="Goodwin S."/>
            <person name="Spatafora J."/>
            <person name="Crous P."/>
            <person name="Grigoriev I."/>
        </authorList>
    </citation>
    <scope>NUCLEOTIDE SEQUENCE</scope>
    <source>
        <strain evidence="10">CBS 113979</strain>
    </source>
</reference>
<evidence type="ECO:0000256" key="1">
    <source>
        <dbReference type="ARBA" id="ARBA00004141"/>
    </source>
</evidence>
<feature type="transmembrane region" description="Helical" evidence="8">
    <location>
        <begin position="259"/>
        <end position="281"/>
    </location>
</feature>
<keyword evidence="5 8" id="KW-1133">Transmembrane helix</keyword>
<feature type="region of interest" description="Disordered" evidence="7">
    <location>
        <begin position="96"/>
        <end position="119"/>
    </location>
</feature>
<dbReference type="InterPro" id="IPR003663">
    <property type="entry name" value="Sugar/inositol_transpt"/>
</dbReference>
<dbReference type="GO" id="GO:0015798">
    <property type="term" value="P:myo-inositol transport"/>
    <property type="evidence" value="ECO:0007669"/>
    <property type="project" value="UniProtKB-ARBA"/>
</dbReference>